<gene>
    <name evidence="1" type="ORF">LTS18_008560</name>
</gene>
<name>A0ACC3D1E1_9PEZI</name>
<keyword evidence="2" id="KW-1185">Reference proteome</keyword>
<protein>
    <submittedName>
        <fullName evidence="1">Uncharacterized protein</fullName>
    </submittedName>
</protein>
<reference evidence="1" key="1">
    <citation type="submission" date="2024-09" db="EMBL/GenBank/DDBJ databases">
        <title>Black Yeasts Isolated from many extreme environments.</title>
        <authorList>
            <person name="Coleine C."/>
            <person name="Stajich J.E."/>
            <person name="Selbmann L."/>
        </authorList>
    </citation>
    <scope>NUCLEOTIDE SEQUENCE</scope>
    <source>
        <strain evidence="1">CCFEE 5737</strain>
    </source>
</reference>
<proteinExistence type="predicted"/>
<evidence type="ECO:0000313" key="1">
    <source>
        <dbReference type="EMBL" id="KAK3060431.1"/>
    </source>
</evidence>
<comment type="caution">
    <text evidence="1">The sequence shown here is derived from an EMBL/GenBank/DDBJ whole genome shotgun (WGS) entry which is preliminary data.</text>
</comment>
<organism evidence="1 2">
    <name type="scientific">Coniosporium uncinatum</name>
    <dbReference type="NCBI Taxonomy" id="93489"/>
    <lineage>
        <taxon>Eukaryota</taxon>
        <taxon>Fungi</taxon>
        <taxon>Dikarya</taxon>
        <taxon>Ascomycota</taxon>
        <taxon>Pezizomycotina</taxon>
        <taxon>Dothideomycetes</taxon>
        <taxon>Dothideomycetes incertae sedis</taxon>
        <taxon>Coniosporium</taxon>
    </lineage>
</organism>
<dbReference type="Proteomes" id="UP001186974">
    <property type="component" value="Unassembled WGS sequence"/>
</dbReference>
<accession>A0ACC3D1E1</accession>
<dbReference type="EMBL" id="JAWDJW010008580">
    <property type="protein sequence ID" value="KAK3060431.1"/>
    <property type="molecule type" value="Genomic_DNA"/>
</dbReference>
<sequence length="175" mass="19021">MADEGTAYEKGAAEMTETVGANDAEDTNTSTPQLDQSSRWRTADIAKDRKKKKRRLTTNHGVGFAMDERSRSGSEGGDGQEHDDVQDYYDDFDGDTQYSEDADLEIQRAILASMQHSQGPSQATCINCEDDVLFSDVLQTAPAANTSSAGVACSIALRGCARRVTFEFCFPCLLA</sequence>
<evidence type="ECO:0000313" key="2">
    <source>
        <dbReference type="Proteomes" id="UP001186974"/>
    </source>
</evidence>